<evidence type="ECO:0000313" key="3">
    <source>
        <dbReference type="Proteomes" id="UP000677082"/>
    </source>
</evidence>
<dbReference type="Proteomes" id="UP000677082">
    <property type="component" value="Unassembled WGS sequence"/>
</dbReference>
<comment type="caution">
    <text evidence="2">The sequence shown here is derived from an EMBL/GenBank/DDBJ whole genome shotgun (WGS) entry which is preliminary data.</text>
</comment>
<accession>A0A920BRJ0</accession>
<name>A0A920BRJ0_9ACTN</name>
<sequence>MTFSVEPIALHGYAALLGRASSDAEQCKTYFTANVPTLSPVAEGLINPLCYEHAGVQQKVGAMLDHLVTLLGESRDEMAETATRYAQSDDAAAAKLDDSYPETVRPPLRRD</sequence>
<organism evidence="2 3">
    <name type="scientific">Paractinoplanes toevensis</name>
    <dbReference type="NCBI Taxonomy" id="571911"/>
    <lineage>
        <taxon>Bacteria</taxon>
        <taxon>Bacillati</taxon>
        <taxon>Actinomycetota</taxon>
        <taxon>Actinomycetes</taxon>
        <taxon>Micromonosporales</taxon>
        <taxon>Micromonosporaceae</taxon>
        <taxon>Paractinoplanes</taxon>
    </lineage>
</organism>
<feature type="region of interest" description="Disordered" evidence="1">
    <location>
        <begin position="81"/>
        <end position="111"/>
    </location>
</feature>
<reference evidence="2 3" key="1">
    <citation type="submission" date="2021-03" db="EMBL/GenBank/DDBJ databases">
        <title>Whole genome shotgun sequence of Actinoplanes toevensis NBRC 105298.</title>
        <authorList>
            <person name="Komaki H."/>
            <person name="Tamura T."/>
        </authorList>
    </citation>
    <scope>NUCLEOTIDE SEQUENCE [LARGE SCALE GENOMIC DNA]</scope>
    <source>
        <strain evidence="2 3">NBRC 105298</strain>
    </source>
</reference>
<evidence type="ECO:0000313" key="2">
    <source>
        <dbReference type="EMBL" id="GIM98070.1"/>
    </source>
</evidence>
<protein>
    <submittedName>
        <fullName evidence="2">Uncharacterized protein</fullName>
    </submittedName>
</protein>
<dbReference type="EMBL" id="BOQN01000178">
    <property type="protein sequence ID" value="GIM98070.1"/>
    <property type="molecule type" value="Genomic_DNA"/>
</dbReference>
<dbReference type="AlphaFoldDB" id="A0A920BRJ0"/>
<evidence type="ECO:0000256" key="1">
    <source>
        <dbReference type="SAM" id="MobiDB-lite"/>
    </source>
</evidence>
<proteinExistence type="predicted"/>
<gene>
    <name evidence="2" type="ORF">Ato02nite_098630</name>
</gene>
<dbReference type="RefSeq" id="WP_213013690.1">
    <property type="nucleotide sequence ID" value="NZ_BOQN01000178.1"/>
</dbReference>
<keyword evidence="3" id="KW-1185">Reference proteome</keyword>